<gene>
    <name evidence="3" type="ORF">ACFOZ4_13740</name>
</gene>
<feature type="transmembrane region" description="Helical" evidence="2">
    <location>
        <begin position="40"/>
        <end position="57"/>
    </location>
</feature>
<dbReference type="EMBL" id="JBHSAY010000006">
    <property type="protein sequence ID" value="MFC4131668.1"/>
    <property type="molecule type" value="Genomic_DNA"/>
</dbReference>
<feature type="region of interest" description="Disordered" evidence="1">
    <location>
        <begin position="285"/>
        <end position="350"/>
    </location>
</feature>
<dbReference type="Proteomes" id="UP001595816">
    <property type="component" value="Unassembled WGS sequence"/>
</dbReference>
<keyword evidence="2" id="KW-1133">Transmembrane helix</keyword>
<keyword evidence="2" id="KW-0472">Membrane</keyword>
<sequence>MTETPDRYSDRNAPQPAGGVSAIRAARQWPVFKPDKRSNFWINTLLTVVAIAASYGAALGQAGFAELYLGMHGPERYVVFLIIEATAVALMLLANQTALAGDSAGGLWTLVWIVTAGAVTMQVVHANAIGQPEAAMVYATASVLTVVLWRAKTRRSLRDRLRAAGMIEDPLPRYRPVRWVLRPRETFRAWYLALGEGVSDPATAMDMARADRLYHRSAKTAREALTRARRARQPLPDLTDQQHVVPPWRVTHPDARRFGVLPWHQHTPAQLAAAKETAPVQATPLPPAQVVRPQPPVQRPAQPIEQRPPSDRDEPLLPAPMPSFSAPDVFEPPISVPPPFSAPPQPERPVSAVPAELFRELREQMSSPREIREQTSPPREIRDQIPSPLAAATARTQGPLRQAVFTALDRIITDSDEGLMRGEIIGALVDQFPDDDPEQLERFFDQYTEEASMGRRPRRAAVG</sequence>
<dbReference type="Pfam" id="PF10935">
    <property type="entry name" value="DUF2637"/>
    <property type="match status" value="1"/>
</dbReference>
<evidence type="ECO:0000256" key="1">
    <source>
        <dbReference type="SAM" id="MobiDB-lite"/>
    </source>
</evidence>
<feature type="region of interest" description="Disordered" evidence="1">
    <location>
        <begin position="362"/>
        <end position="387"/>
    </location>
</feature>
<dbReference type="InterPro" id="IPR021235">
    <property type="entry name" value="DUF2637"/>
</dbReference>
<feature type="compositionally biased region" description="Pro residues" evidence="1">
    <location>
        <begin position="334"/>
        <end position="347"/>
    </location>
</feature>
<protein>
    <submittedName>
        <fullName evidence="3">DUF2637 domain-containing protein</fullName>
    </submittedName>
</protein>
<dbReference type="RefSeq" id="WP_253755391.1">
    <property type="nucleotide sequence ID" value="NZ_JAMZDZ010000001.1"/>
</dbReference>
<feature type="transmembrane region" description="Helical" evidence="2">
    <location>
        <begin position="107"/>
        <end position="129"/>
    </location>
</feature>
<accession>A0ABV8LM67</accession>
<name>A0ABV8LM67_9ACTN</name>
<feature type="transmembrane region" description="Helical" evidence="2">
    <location>
        <begin position="135"/>
        <end position="151"/>
    </location>
</feature>
<evidence type="ECO:0000313" key="4">
    <source>
        <dbReference type="Proteomes" id="UP001595816"/>
    </source>
</evidence>
<organism evidence="3 4">
    <name type="scientific">Hamadaea flava</name>
    <dbReference type="NCBI Taxonomy" id="1742688"/>
    <lineage>
        <taxon>Bacteria</taxon>
        <taxon>Bacillati</taxon>
        <taxon>Actinomycetota</taxon>
        <taxon>Actinomycetes</taxon>
        <taxon>Micromonosporales</taxon>
        <taxon>Micromonosporaceae</taxon>
        <taxon>Hamadaea</taxon>
    </lineage>
</organism>
<keyword evidence="4" id="KW-1185">Reference proteome</keyword>
<feature type="transmembrane region" description="Helical" evidence="2">
    <location>
        <begin position="77"/>
        <end position="95"/>
    </location>
</feature>
<keyword evidence="2" id="KW-0812">Transmembrane</keyword>
<evidence type="ECO:0000313" key="3">
    <source>
        <dbReference type="EMBL" id="MFC4131668.1"/>
    </source>
</evidence>
<proteinExistence type="predicted"/>
<reference evidence="4" key="1">
    <citation type="journal article" date="2019" name="Int. J. Syst. Evol. Microbiol.">
        <title>The Global Catalogue of Microorganisms (GCM) 10K type strain sequencing project: providing services to taxonomists for standard genome sequencing and annotation.</title>
        <authorList>
            <consortium name="The Broad Institute Genomics Platform"/>
            <consortium name="The Broad Institute Genome Sequencing Center for Infectious Disease"/>
            <person name="Wu L."/>
            <person name="Ma J."/>
        </authorList>
    </citation>
    <scope>NUCLEOTIDE SEQUENCE [LARGE SCALE GENOMIC DNA]</scope>
    <source>
        <strain evidence="4">CGMCC 4.7289</strain>
    </source>
</reference>
<comment type="caution">
    <text evidence="3">The sequence shown here is derived from an EMBL/GenBank/DDBJ whole genome shotgun (WGS) entry which is preliminary data.</text>
</comment>
<evidence type="ECO:0000256" key="2">
    <source>
        <dbReference type="SAM" id="Phobius"/>
    </source>
</evidence>
<feature type="compositionally biased region" description="Basic and acidic residues" evidence="1">
    <location>
        <begin position="362"/>
        <end position="383"/>
    </location>
</feature>